<gene>
    <name evidence="1" type="ORF">TSIB3V08_LOCUS9080</name>
</gene>
<dbReference type="PANTHER" id="PTHR46596">
    <property type="entry name" value="SORTING NEXIN-4"/>
    <property type="match status" value="1"/>
</dbReference>
<organism evidence="1">
    <name type="scientific">Timema shepardi</name>
    <name type="common">Walking stick</name>
    <dbReference type="NCBI Taxonomy" id="629360"/>
    <lineage>
        <taxon>Eukaryota</taxon>
        <taxon>Metazoa</taxon>
        <taxon>Ecdysozoa</taxon>
        <taxon>Arthropoda</taxon>
        <taxon>Hexapoda</taxon>
        <taxon>Insecta</taxon>
        <taxon>Pterygota</taxon>
        <taxon>Neoptera</taxon>
        <taxon>Polyneoptera</taxon>
        <taxon>Phasmatodea</taxon>
        <taxon>Timematodea</taxon>
        <taxon>Timematoidea</taxon>
        <taxon>Timematidae</taxon>
        <taxon>Timema</taxon>
    </lineage>
</organism>
<dbReference type="GO" id="GO:0031201">
    <property type="term" value="C:SNARE complex"/>
    <property type="evidence" value="ECO:0007669"/>
    <property type="project" value="TreeGrafter"/>
</dbReference>
<dbReference type="GO" id="GO:0005886">
    <property type="term" value="C:plasma membrane"/>
    <property type="evidence" value="ECO:0007669"/>
    <property type="project" value="TreeGrafter"/>
</dbReference>
<reference evidence="1" key="1">
    <citation type="submission" date="2020-11" db="EMBL/GenBank/DDBJ databases">
        <authorList>
            <person name="Tran Van P."/>
        </authorList>
    </citation>
    <scope>NUCLEOTIDE SEQUENCE</scope>
</reference>
<evidence type="ECO:0000313" key="1">
    <source>
        <dbReference type="EMBL" id="CAD7265034.1"/>
    </source>
</evidence>
<name>A0A7R9B2A0_TIMSH</name>
<dbReference type="AlphaFoldDB" id="A0A7R9B2A0"/>
<dbReference type="GO" id="GO:2000786">
    <property type="term" value="P:positive regulation of autophagosome assembly"/>
    <property type="evidence" value="ECO:0007669"/>
    <property type="project" value="TreeGrafter"/>
</dbReference>
<protein>
    <submittedName>
        <fullName evidence="1">Uncharacterized protein</fullName>
    </submittedName>
</protein>
<dbReference type="Gene3D" id="1.20.1270.60">
    <property type="entry name" value="Arfaptin homology (AH) domain/BAR domain"/>
    <property type="match status" value="1"/>
</dbReference>
<dbReference type="EMBL" id="OC005027">
    <property type="protein sequence ID" value="CAD7265034.1"/>
    <property type="molecule type" value="Genomic_DNA"/>
</dbReference>
<dbReference type="PANTHER" id="PTHR46596:SF1">
    <property type="entry name" value="SORTING NEXIN-4"/>
    <property type="match status" value="1"/>
</dbReference>
<accession>A0A7R9B2A0</accession>
<dbReference type="GO" id="GO:0015031">
    <property type="term" value="P:protein transport"/>
    <property type="evidence" value="ECO:0007669"/>
    <property type="project" value="InterPro"/>
</dbReference>
<dbReference type="GO" id="GO:0031901">
    <property type="term" value="C:early endosome membrane"/>
    <property type="evidence" value="ECO:0007669"/>
    <property type="project" value="TreeGrafter"/>
</dbReference>
<dbReference type="InterPro" id="IPR027267">
    <property type="entry name" value="AH/BAR_dom_sf"/>
</dbReference>
<dbReference type="InterPro" id="IPR034783">
    <property type="entry name" value="SNX4"/>
</dbReference>
<proteinExistence type="predicted"/>
<dbReference type="GO" id="GO:0032266">
    <property type="term" value="F:phosphatidylinositol-3-phosphate binding"/>
    <property type="evidence" value="ECO:0007669"/>
    <property type="project" value="TreeGrafter"/>
</dbReference>
<sequence>MTRLFGSVDTEEVRELKVNLIDQRIKEGHSSIKNAKEELIEFSTLALADIDRFQQQKVVDIRETLAGYVLLQIKMCRKEIGEDSPRRHSCENHAQYSMATGSLERGSFFNDVM</sequence>